<keyword evidence="10" id="KW-1185">Reference proteome</keyword>
<evidence type="ECO:0000256" key="1">
    <source>
        <dbReference type="ARBA" id="ARBA00004651"/>
    </source>
</evidence>
<feature type="transmembrane region" description="Helical" evidence="8">
    <location>
        <begin position="57"/>
        <end position="74"/>
    </location>
</feature>
<feature type="transmembrane region" description="Helical" evidence="8">
    <location>
        <begin position="103"/>
        <end position="128"/>
    </location>
</feature>
<name>A0ABP7VDG3_9BACI</name>
<dbReference type="Proteomes" id="UP001501734">
    <property type="component" value="Unassembled WGS sequence"/>
</dbReference>
<dbReference type="Pfam" id="PF04093">
    <property type="entry name" value="MreD"/>
    <property type="match status" value="1"/>
</dbReference>
<evidence type="ECO:0000256" key="6">
    <source>
        <dbReference type="ARBA" id="ARBA00022989"/>
    </source>
</evidence>
<keyword evidence="3" id="KW-1003">Cell membrane</keyword>
<evidence type="ECO:0000256" key="3">
    <source>
        <dbReference type="ARBA" id="ARBA00022475"/>
    </source>
</evidence>
<evidence type="ECO:0000256" key="5">
    <source>
        <dbReference type="ARBA" id="ARBA00022960"/>
    </source>
</evidence>
<keyword evidence="4 8" id="KW-0812">Transmembrane</keyword>
<proteinExistence type="inferred from homology"/>
<evidence type="ECO:0000256" key="4">
    <source>
        <dbReference type="ARBA" id="ARBA00022692"/>
    </source>
</evidence>
<evidence type="ECO:0000256" key="2">
    <source>
        <dbReference type="ARBA" id="ARBA00007776"/>
    </source>
</evidence>
<comment type="subcellular location">
    <subcellularLocation>
        <location evidence="1">Cell membrane</location>
        <topology evidence="1">Multi-pass membrane protein</topology>
    </subcellularLocation>
</comment>
<evidence type="ECO:0000313" key="10">
    <source>
        <dbReference type="Proteomes" id="UP001501734"/>
    </source>
</evidence>
<dbReference type="EMBL" id="BAABDL010000048">
    <property type="protein sequence ID" value="GAA4064599.1"/>
    <property type="molecule type" value="Genomic_DNA"/>
</dbReference>
<accession>A0ABP7VDG3</accession>
<feature type="transmembrane region" description="Helical" evidence="8">
    <location>
        <begin position="80"/>
        <end position="96"/>
    </location>
</feature>
<evidence type="ECO:0000256" key="8">
    <source>
        <dbReference type="SAM" id="Phobius"/>
    </source>
</evidence>
<evidence type="ECO:0000256" key="7">
    <source>
        <dbReference type="ARBA" id="ARBA00023136"/>
    </source>
</evidence>
<organism evidence="9 10">
    <name type="scientific">Amphibacillus indicireducens</name>
    <dbReference type="NCBI Taxonomy" id="1076330"/>
    <lineage>
        <taxon>Bacteria</taxon>
        <taxon>Bacillati</taxon>
        <taxon>Bacillota</taxon>
        <taxon>Bacilli</taxon>
        <taxon>Bacillales</taxon>
        <taxon>Bacillaceae</taxon>
        <taxon>Amphibacillus</taxon>
    </lineage>
</organism>
<dbReference type="RefSeq" id="WP_344910747.1">
    <property type="nucleotide sequence ID" value="NZ_BAABDL010000048.1"/>
</dbReference>
<dbReference type="InterPro" id="IPR007227">
    <property type="entry name" value="Cell_shape_determining_MreD"/>
</dbReference>
<keyword evidence="7 8" id="KW-0472">Membrane</keyword>
<feature type="transmembrane region" description="Helical" evidence="8">
    <location>
        <begin position="140"/>
        <end position="161"/>
    </location>
</feature>
<feature type="transmembrane region" description="Helical" evidence="8">
    <location>
        <begin position="31"/>
        <end position="50"/>
    </location>
</feature>
<sequence>MSRIYLPLILALLIILQGATANLIPASFDAAGWIVVIHGCFLFLVLIKLFYDLETTYYALLAALFVGLIIDIIYTDIIGVYMFSYALMIYFVHGMRKILQTNFYVATLLTAVSLGLVDSLLYFIYHFIGVTQMEMSDYFYYRLMPTVAINLILFFVLYLLFRKTLIKWSDERFDLEKSTN</sequence>
<dbReference type="NCBIfam" id="TIGR03426">
    <property type="entry name" value="shape_MreD"/>
    <property type="match status" value="1"/>
</dbReference>
<protein>
    <submittedName>
        <fullName evidence="9">Rod shape-determining protein MreD</fullName>
    </submittedName>
</protein>
<comment type="caution">
    <text evidence="9">The sequence shown here is derived from an EMBL/GenBank/DDBJ whole genome shotgun (WGS) entry which is preliminary data.</text>
</comment>
<gene>
    <name evidence="9" type="primary">mreD</name>
    <name evidence="9" type="ORF">GCM10022410_08920</name>
</gene>
<reference evidence="10" key="1">
    <citation type="journal article" date="2019" name="Int. J. Syst. Evol. Microbiol.">
        <title>The Global Catalogue of Microorganisms (GCM) 10K type strain sequencing project: providing services to taxonomists for standard genome sequencing and annotation.</title>
        <authorList>
            <consortium name="The Broad Institute Genomics Platform"/>
            <consortium name="The Broad Institute Genome Sequencing Center for Infectious Disease"/>
            <person name="Wu L."/>
            <person name="Ma J."/>
        </authorList>
    </citation>
    <scope>NUCLEOTIDE SEQUENCE [LARGE SCALE GENOMIC DNA]</scope>
    <source>
        <strain evidence="10">JCM 17250</strain>
    </source>
</reference>
<keyword evidence="5" id="KW-0133">Cell shape</keyword>
<keyword evidence="6 8" id="KW-1133">Transmembrane helix</keyword>
<comment type="similarity">
    <text evidence="2">Belongs to the MreD family.</text>
</comment>
<evidence type="ECO:0000313" key="9">
    <source>
        <dbReference type="EMBL" id="GAA4064599.1"/>
    </source>
</evidence>